<protein>
    <submittedName>
        <fullName evidence="1">Uncharacterized protein</fullName>
    </submittedName>
</protein>
<dbReference type="Proteomes" id="UP000265520">
    <property type="component" value="Unassembled WGS sequence"/>
</dbReference>
<evidence type="ECO:0000313" key="2">
    <source>
        <dbReference type="Proteomes" id="UP000265520"/>
    </source>
</evidence>
<accession>A0A392W9T6</accession>
<dbReference type="EMBL" id="LXQA011430518">
    <property type="protein sequence ID" value="MCI97016.1"/>
    <property type="molecule type" value="Genomic_DNA"/>
</dbReference>
<proteinExistence type="predicted"/>
<reference evidence="1 2" key="1">
    <citation type="journal article" date="2018" name="Front. Plant Sci.">
        <title>Red Clover (Trifolium pratense) and Zigzag Clover (T. medium) - A Picture of Genomic Similarities and Differences.</title>
        <authorList>
            <person name="Dluhosova J."/>
            <person name="Istvanek J."/>
            <person name="Nedelnik J."/>
            <person name="Repkova J."/>
        </authorList>
    </citation>
    <scope>NUCLEOTIDE SEQUENCE [LARGE SCALE GENOMIC DNA]</scope>
    <source>
        <strain evidence="2">cv. 10/8</strain>
        <tissue evidence="1">Leaf</tissue>
    </source>
</reference>
<feature type="non-terminal residue" evidence="1">
    <location>
        <position position="1"/>
    </location>
</feature>
<keyword evidence="2" id="KW-1185">Reference proteome</keyword>
<comment type="caution">
    <text evidence="1">The sequence shown here is derived from an EMBL/GenBank/DDBJ whole genome shotgun (WGS) entry which is preliminary data.</text>
</comment>
<name>A0A392W9T6_9FABA</name>
<organism evidence="1 2">
    <name type="scientific">Trifolium medium</name>
    <dbReference type="NCBI Taxonomy" id="97028"/>
    <lineage>
        <taxon>Eukaryota</taxon>
        <taxon>Viridiplantae</taxon>
        <taxon>Streptophyta</taxon>
        <taxon>Embryophyta</taxon>
        <taxon>Tracheophyta</taxon>
        <taxon>Spermatophyta</taxon>
        <taxon>Magnoliopsida</taxon>
        <taxon>eudicotyledons</taxon>
        <taxon>Gunneridae</taxon>
        <taxon>Pentapetalae</taxon>
        <taxon>rosids</taxon>
        <taxon>fabids</taxon>
        <taxon>Fabales</taxon>
        <taxon>Fabaceae</taxon>
        <taxon>Papilionoideae</taxon>
        <taxon>50 kb inversion clade</taxon>
        <taxon>NPAAA clade</taxon>
        <taxon>Hologalegina</taxon>
        <taxon>IRL clade</taxon>
        <taxon>Trifolieae</taxon>
        <taxon>Trifolium</taxon>
    </lineage>
</organism>
<dbReference type="AlphaFoldDB" id="A0A392W9T6"/>
<evidence type="ECO:0000313" key="1">
    <source>
        <dbReference type="EMBL" id="MCI97016.1"/>
    </source>
</evidence>
<sequence>IGWVGMVNFLCGLGIGLKRYLAVMNNN</sequence>